<evidence type="ECO:0000256" key="1">
    <source>
        <dbReference type="ARBA" id="ARBA00009249"/>
    </source>
</evidence>
<dbReference type="GO" id="GO:0005960">
    <property type="term" value="C:glycine cleavage complex"/>
    <property type="evidence" value="ECO:0007669"/>
    <property type="project" value="InterPro"/>
</dbReference>
<feature type="domain" description="Lipoyl-binding" evidence="3">
    <location>
        <begin position="22"/>
        <end position="104"/>
    </location>
</feature>
<dbReference type="NCBIfam" id="TIGR00527">
    <property type="entry name" value="gcvH"/>
    <property type="match status" value="1"/>
</dbReference>
<dbReference type="InterPro" id="IPR017453">
    <property type="entry name" value="GCV_H_sub"/>
</dbReference>
<dbReference type="PANTHER" id="PTHR11715:SF3">
    <property type="entry name" value="GLYCINE CLEAVAGE SYSTEM H PROTEIN-RELATED"/>
    <property type="match status" value="1"/>
</dbReference>
<dbReference type="PROSITE" id="PS00189">
    <property type="entry name" value="LIPOYL"/>
    <property type="match status" value="1"/>
</dbReference>
<dbReference type="InterPro" id="IPR003016">
    <property type="entry name" value="2-oxoA_DH_lipoyl-BS"/>
</dbReference>
<evidence type="ECO:0000313" key="4">
    <source>
        <dbReference type="EMBL" id="VAX17183.1"/>
    </source>
</evidence>
<dbReference type="Pfam" id="PF01597">
    <property type="entry name" value="GCV_H"/>
    <property type="match status" value="1"/>
</dbReference>
<evidence type="ECO:0000259" key="3">
    <source>
        <dbReference type="PROSITE" id="PS50968"/>
    </source>
</evidence>
<comment type="similarity">
    <text evidence="1">Belongs to the GcvH family.</text>
</comment>
<dbReference type="Gene3D" id="2.40.50.100">
    <property type="match status" value="1"/>
</dbReference>
<evidence type="ECO:0000256" key="2">
    <source>
        <dbReference type="ARBA" id="ARBA00022823"/>
    </source>
</evidence>
<dbReference type="GO" id="GO:0019464">
    <property type="term" value="P:glycine decarboxylation via glycine cleavage system"/>
    <property type="evidence" value="ECO:0007669"/>
    <property type="project" value="InterPro"/>
</dbReference>
<dbReference type="InterPro" id="IPR033753">
    <property type="entry name" value="GCV_H/Fam206"/>
</dbReference>
<protein>
    <submittedName>
        <fullName evidence="4">Glycine cleavage system H protein</fullName>
    </submittedName>
</protein>
<proteinExistence type="inferred from homology"/>
<dbReference type="InterPro" id="IPR000089">
    <property type="entry name" value="Biotin_lipoyl"/>
</dbReference>
<dbReference type="GO" id="GO:0005829">
    <property type="term" value="C:cytosol"/>
    <property type="evidence" value="ECO:0007669"/>
    <property type="project" value="TreeGrafter"/>
</dbReference>
<reference evidence="4" key="1">
    <citation type="submission" date="2018-06" db="EMBL/GenBank/DDBJ databases">
        <authorList>
            <person name="Zhirakovskaya E."/>
        </authorList>
    </citation>
    <scope>NUCLEOTIDE SEQUENCE</scope>
</reference>
<dbReference type="NCBIfam" id="NF002270">
    <property type="entry name" value="PRK01202.1"/>
    <property type="match status" value="1"/>
</dbReference>
<dbReference type="PROSITE" id="PS50968">
    <property type="entry name" value="BIOTINYL_LIPOYL"/>
    <property type="match status" value="1"/>
</dbReference>
<dbReference type="PANTHER" id="PTHR11715">
    <property type="entry name" value="GLYCINE CLEAVAGE SYSTEM H PROTEIN"/>
    <property type="match status" value="1"/>
</dbReference>
<dbReference type="InterPro" id="IPR002930">
    <property type="entry name" value="GCV_H"/>
</dbReference>
<dbReference type="PROSITE" id="PS50890">
    <property type="entry name" value="PUA"/>
    <property type="match status" value="1"/>
</dbReference>
<sequence length="128" mass="14064">MKFPEDLRFSKEHEWVSVADDVATIGISDFAQDELGDIVFVEAPEIGAVLSQGDAFGVAESVKTVSDLFCPVTGEVVEINADLEDTPELVNKSPYQDGWMIKIKISDPSELDGLMSAKEYESYVLESK</sequence>
<dbReference type="CDD" id="cd06848">
    <property type="entry name" value="GCS_H"/>
    <property type="match status" value="1"/>
</dbReference>
<name>A0A3B1BY03_9ZZZZ</name>
<organism evidence="4">
    <name type="scientific">hydrothermal vent metagenome</name>
    <dbReference type="NCBI Taxonomy" id="652676"/>
    <lineage>
        <taxon>unclassified sequences</taxon>
        <taxon>metagenomes</taxon>
        <taxon>ecological metagenomes</taxon>
    </lineage>
</organism>
<dbReference type="EMBL" id="UOGB01000083">
    <property type="protein sequence ID" value="VAX17183.1"/>
    <property type="molecule type" value="Genomic_DNA"/>
</dbReference>
<keyword evidence="2" id="KW-0450">Lipoyl</keyword>
<dbReference type="InterPro" id="IPR011053">
    <property type="entry name" value="Single_hybrid_motif"/>
</dbReference>
<accession>A0A3B1BY03</accession>
<gene>
    <name evidence="4" type="ORF">MNBD_NITROSPINAE03-1249</name>
</gene>
<dbReference type="GO" id="GO:0009249">
    <property type="term" value="P:protein lipoylation"/>
    <property type="evidence" value="ECO:0007669"/>
    <property type="project" value="TreeGrafter"/>
</dbReference>
<dbReference type="SUPFAM" id="SSF51230">
    <property type="entry name" value="Single hybrid motif"/>
    <property type="match status" value="1"/>
</dbReference>
<dbReference type="AlphaFoldDB" id="A0A3B1BY03"/>
<dbReference type="HAMAP" id="MF_00272">
    <property type="entry name" value="GcvH"/>
    <property type="match status" value="1"/>
</dbReference>